<evidence type="ECO:0000313" key="3">
    <source>
        <dbReference type="EMBL" id="KAL2654172.1"/>
    </source>
</evidence>
<proteinExistence type="predicted"/>
<feature type="compositionally biased region" description="Low complexity" evidence="1">
    <location>
        <begin position="12"/>
        <end position="35"/>
    </location>
</feature>
<dbReference type="Gene3D" id="1.10.287.1080">
    <property type="entry name" value="MazG-like"/>
    <property type="match status" value="1"/>
</dbReference>
<protein>
    <recommendedName>
        <fullName evidence="2">Myb/SANT-like DNA-binding domain-containing protein</fullName>
    </recommendedName>
</protein>
<dbReference type="CDD" id="cd11537">
    <property type="entry name" value="NTP-PPase_RS21-C6_like"/>
    <property type="match status" value="1"/>
</dbReference>
<dbReference type="EMBL" id="JBHFFA010000001">
    <property type="protein sequence ID" value="KAL2654172.1"/>
    <property type="molecule type" value="Genomic_DNA"/>
</dbReference>
<feature type="domain" description="Myb/SANT-like DNA-binding" evidence="2">
    <location>
        <begin position="86"/>
        <end position="176"/>
    </location>
</feature>
<organism evidence="3 4">
    <name type="scientific">Riccia fluitans</name>
    <dbReference type="NCBI Taxonomy" id="41844"/>
    <lineage>
        <taxon>Eukaryota</taxon>
        <taxon>Viridiplantae</taxon>
        <taxon>Streptophyta</taxon>
        <taxon>Embryophyta</taxon>
        <taxon>Marchantiophyta</taxon>
        <taxon>Marchantiopsida</taxon>
        <taxon>Marchantiidae</taxon>
        <taxon>Marchantiales</taxon>
        <taxon>Ricciaceae</taxon>
        <taxon>Riccia</taxon>
    </lineage>
</organism>
<evidence type="ECO:0000256" key="1">
    <source>
        <dbReference type="SAM" id="MobiDB-lite"/>
    </source>
</evidence>
<dbReference type="Gene3D" id="1.10.10.60">
    <property type="entry name" value="Homeodomain-like"/>
    <property type="match status" value="1"/>
</dbReference>
<dbReference type="PANTHER" id="PTHR14552">
    <property type="match status" value="1"/>
</dbReference>
<gene>
    <name evidence="3" type="ORF">R1flu_022300</name>
</gene>
<feature type="compositionally biased region" description="Basic and acidic residues" evidence="1">
    <location>
        <begin position="71"/>
        <end position="83"/>
    </location>
</feature>
<dbReference type="Proteomes" id="UP001605036">
    <property type="component" value="Unassembled WGS sequence"/>
</dbReference>
<keyword evidence="4" id="KW-1185">Reference proteome</keyword>
<evidence type="ECO:0000259" key="2">
    <source>
        <dbReference type="Pfam" id="PF13837"/>
    </source>
</evidence>
<dbReference type="SUPFAM" id="SSF101386">
    <property type="entry name" value="all-alpha NTP pyrophosphatases"/>
    <property type="match status" value="1"/>
</dbReference>
<reference evidence="3 4" key="1">
    <citation type="submission" date="2024-09" db="EMBL/GenBank/DDBJ databases">
        <title>Chromosome-scale assembly of Riccia fluitans.</title>
        <authorList>
            <person name="Paukszto L."/>
            <person name="Sawicki J."/>
            <person name="Karawczyk K."/>
            <person name="Piernik-Szablinska J."/>
            <person name="Szczecinska M."/>
            <person name="Mazdziarz M."/>
        </authorList>
    </citation>
    <scope>NUCLEOTIDE SEQUENCE [LARGE SCALE GENOMIC DNA]</scope>
    <source>
        <strain evidence="3">Rf_01</strain>
        <tissue evidence="3">Aerial parts of the thallus</tissue>
    </source>
</reference>
<dbReference type="Pfam" id="PF12643">
    <property type="entry name" value="MazG-like"/>
    <property type="match status" value="1"/>
</dbReference>
<name>A0ABD1ZSK9_9MARC</name>
<dbReference type="Pfam" id="PF13837">
    <property type="entry name" value="Myb_DNA-bind_4"/>
    <property type="match status" value="1"/>
</dbReference>
<sequence length="370" mass="41172">MASGGGVEDHLQQPNPLQQQQQHADVVDVQSVVGVAGMGDDPGEGEVQGAEGMGEHQPTCSDGKGIKKAKREVAAGEERKKENPTDWSEYAVNYLLEIYEEKYVTLSRGNLRSNDWEDVARYVNFKCENSKSVKTAEQCKWKMENLKRRYKVEKQRLAATGAVSSLWTFFPRMDEMLGSSFKCVSTSPENGSGEPLEQTPIPPVVSFSPQRANRAAQAKADVNLKKETDVYGACATGSVTIKELQRRMAEFAKERDWDQFHSPRNLLLAMVGEVGELSEIFQWKGEVPSGLPGWNESEKEHLGEELSDVLLYLVRLADVCEVDLGQAALRKLKKNAKKYPVELCKGNSRKYTAYDNGNSKGDDAVLDNQM</sequence>
<dbReference type="AlphaFoldDB" id="A0ABD1ZSK9"/>
<dbReference type="PANTHER" id="PTHR14552:SF21">
    <property type="entry name" value="DCTP PYROPHOSPHATASE 1"/>
    <property type="match status" value="1"/>
</dbReference>
<accession>A0ABD1ZSK9</accession>
<dbReference type="InterPro" id="IPR025984">
    <property type="entry name" value="DCTPP"/>
</dbReference>
<feature type="region of interest" description="Disordered" evidence="1">
    <location>
        <begin position="1"/>
        <end position="83"/>
    </location>
</feature>
<evidence type="ECO:0000313" key="4">
    <source>
        <dbReference type="Proteomes" id="UP001605036"/>
    </source>
</evidence>
<dbReference type="InterPro" id="IPR044822">
    <property type="entry name" value="Myb_DNA-bind_4"/>
</dbReference>
<comment type="caution">
    <text evidence="3">The sequence shown here is derived from an EMBL/GenBank/DDBJ whole genome shotgun (WGS) entry which is preliminary data.</text>
</comment>